<dbReference type="InterPro" id="IPR027417">
    <property type="entry name" value="P-loop_NTPase"/>
</dbReference>
<dbReference type="Proteomes" id="UP000238479">
    <property type="component" value="Chromosome 3"/>
</dbReference>
<protein>
    <submittedName>
        <fullName evidence="2">Putative P-loop containing nucleoside triphosphate hydrolase</fullName>
    </submittedName>
</protein>
<dbReference type="InterPro" id="IPR002182">
    <property type="entry name" value="NB-ARC"/>
</dbReference>
<dbReference type="Pfam" id="PF00931">
    <property type="entry name" value="NB-ARC"/>
    <property type="match status" value="1"/>
</dbReference>
<dbReference type="GO" id="GO:0043531">
    <property type="term" value="F:ADP binding"/>
    <property type="evidence" value="ECO:0007669"/>
    <property type="project" value="InterPro"/>
</dbReference>
<accession>A0A2P6RDX9</accession>
<reference evidence="2 3" key="1">
    <citation type="journal article" date="2018" name="Nat. Genet.">
        <title>The Rosa genome provides new insights in the design of modern roses.</title>
        <authorList>
            <person name="Bendahmane M."/>
        </authorList>
    </citation>
    <scope>NUCLEOTIDE SEQUENCE [LARGE SCALE GENOMIC DNA]</scope>
    <source>
        <strain evidence="3">cv. Old Blush</strain>
    </source>
</reference>
<dbReference type="SUPFAM" id="SSF52540">
    <property type="entry name" value="P-loop containing nucleoside triphosphate hydrolases"/>
    <property type="match status" value="1"/>
</dbReference>
<feature type="domain" description="NB-ARC" evidence="1">
    <location>
        <begin position="15"/>
        <end position="121"/>
    </location>
</feature>
<dbReference type="OMA" id="FIRWQDI"/>
<dbReference type="AlphaFoldDB" id="A0A2P6RDX9"/>
<dbReference type="PANTHER" id="PTHR11017:SF570">
    <property type="entry name" value="DISEASE RESISTANCE PROTEIN (TIR-NBS CLASS)-RELATED"/>
    <property type="match status" value="1"/>
</dbReference>
<dbReference type="PANTHER" id="PTHR11017">
    <property type="entry name" value="LEUCINE-RICH REPEAT-CONTAINING PROTEIN"/>
    <property type="match status" value="1"/>
</dbReference>
<dbReference type="InterPro" id="IPR044974">
    <property type="entry name" value="Disease_R_plants"/>
</dbReference>
<proteinExistence type="predicted"/>
<evidence type="ECO:0000313" key="2">
    <source>
        <dbReference type="EMBL" id="PRQ44633.1"/>
    </source>
</evidence>
<dbReference type="Gene3D" id="3.40.50.300">
    <property type="entry name" value="P-loop containing nucleotide triphosphate hydrolases"/>
    <property type="match status" value="1"/>
</dbReference>
<dbReference type="PRINTS" id="PR00364">
    <property type="entry name" value="DISEASERSIST"/>
</dbReference>
<dbReference type="Gramene" id="PRQ44633">
    <property type="protein sequence ID" value="PRQ44633"/>
    <property type="gene ID" value="RchiOBHm_Chr3g0481361"/>
</dbReference>
<keyword evidence="2" id="KW-0378">Hydrolase</keyword>
<dbReference type="GO" id="GO:0006952">
    <property type="term" value="P:defense response"/>
    <property type="evidence" value="ECO:0007669"/>
    <property type="project" value="InterPro"/>
</dbReference>
<organism evidence="2 3">
    <name type="scientific">Rosa chinensis</name>
    <name type="common">China rose</name>
    <dbReference type="NCBI Taxonomy" id="74649"/>
    <lineage>
        <taxon>Eukaryota</taxon>
        <taxon>Viridiplantae</taxon>
        <taxon>Streptophyta</taxon>
        <taxon>Embryophyta</taxon>
        <taxon>Tracheophyta</taxon>
        <taxon>Spermatophyta</taxon>
        <taxon>Magnoliopsida</taxon>
        <taxon>eudicotyledons</taxon>
        <taxon>Gunneridae</taxon>
        <taxon>Pentapetalae</taxon>
        <taxon>rosids</taxon>
        <taxon>fabids</taxon>
        <taxon>Rosales</taxon>
        <taxon>Rosaceae</taxon>
        <taxon>Rosoideae</taxon>
        <taxon>Rosoideae incertae sedis</taxon>
        <taxon>Rosa</taxon>
    </lineage>
</organism>
<keyword evidence="3" id="KW-1185">Reference proteome</keyword>
<evidence type="ECO:0000259" key="1">
    <source>
        <dbReference type="Pfam" id="PF00931"/>
    </source>
</evidence>
<evidence type="ECO:0000313" key="3">
    <source>
        <dbReference type="Proteomes" id="UP000238479"/>
    </source>
</evidence>
<dbReference type="EMBL" id="PDCK01000041">
    <property type="protein sequence ID" value="PRQ44633.1"/>
    <property type="molecule type" value="Genomic_DNA"/>
</dbReference>
<gene>
    <name evidence="2" type="ORF">RchiOBHm_Chr3g0481361</name>
</gene>
<name>A0A2P6RDX9_ROSCH</name>
<comment type="caution">
    <text evidence="2">The sequence shown here is derived from an EMBL/GenBank/DDBJ whole genome shotgun (WGS) entry which is preliminary data.</text>
</comment>
<sequence length="123" mass="13774">MAFIRWQDIDRLLDMEKSNVRIVGIRGIGGIGKITFAKAIFNSSRPKFKNSCFLTDVISTSMPHRGLSQLQETHLFVILGDSKLKVSDCNVGVNLIMKMMQHKKLILILDDVSSSEILDNLAP</sequence>
<dbReference type="GO" id="GO:0016787">
    <property type="term" value="F:hydrolase activity"/>
    <property type="evidence" value="ECO:0007669"/>
    <property type="project" value="UniProtKB-KW"/>
</dbReference>